<protein>
    <recommendedName>
        <fullName evidence="6">DUF4064 domain-containing protein</fullName>
    </recommendedName>
</protein>
<accession>A0A316ISS3</accession>
<dbReference type="Proteomes" id="UP000246005">
    <property type="component" value="Unassembled WGS sequence"/>
</dbReference>
<keyword evidence="5" id="KW-1185">Reference proteome</keyword>
<keyword evidence="1" id="KW-1133">Transmembrane helix</keyword>
<keyword evidence="1" id="KW-0812">Transmembrane</keyword>
<feature type="transmembrane region" description="Helical" evidence="1">
    <location>
        <begin position="98"/>
        <end position="131"/>
    </location>
</feature>
<dbReference type="AlphaFoldDB" id="A0A316ISS3"/>
<organism evidence="2 4">
    <name type="scientific">Lentzea atacamensis</name>
    <dbReference type="NCBI Taxonomy" id="531938"/>
    <lineage>
        <taxon>Bacteria</taxon>
        <taxon>Bacillati</taxon>
        <taxon>Actinomycetota</taxon>
        <taxon>Actinomycetes</taxon>
        <taxon>Pseudonocardiales</taxon>
        <taxon>Pseudonocardiaceae</taxon>
        <taxon>Lentzea</taxon>
    </lineage>
</organism>
<sequence>MTSPKESGTPGTIVAGYWLVVAGVALSVLASIFLLANKQDVVDAVKSRNTDPKLTGEMIETSATVTLVVALAISVLLAALAVWFAGKVKAGTKKSRTGLMIVVLLNLFFQLIANGYAVVAALVAMAGLVLLYFRQSTDYLTEREQLT</sequence>
<feature type="transmembrane region" description="Helical" evidence="1">
    <location>
        <begin position="63"/>
        <end position="86"/>
    </location>
</feature>
<evidence type="ECO:0000313" key="4">
    <source>
        <dbReference type="Proteomes" id="UP000246005"/>
    </source>
</evidence>
<dbReference type="EMBL" id="QLTT01000002">
    <property type="protein sequence ID" value="RAS68579.1"/>
    <property type="molecule type" value="Genomic_DNA"/>
</dbReference>
<proteinExistence type="predicted"/>
<dbReference type="EMBL" id="QGHB01000001">
    <property type="protein sequence ID" value="PWK90195.1"/>
    <property type="molecule type" value="Genomic_DNA"/>
</dbReference>
<dbReference type="RefSeq" id="WP_109629012.1">
    <property type="nucleotide sequence ID" value="NZ_QGHB01000001.1"/>
</dbReference>
<dbReference type="Proteomes" id="UP000248714">
    <property type="component" value="Unassembled WGS sequence"/>
</dbReference>
<reference evidence="2 4" key="1">
    <citation type="submission" date="2018-05" db="EMBL/GenBank/DDBJ databases">
        <title>Genomic Encyclopedia of Type Strains, Phase IV (KMG-IV): sequencing the most valuable type-strain genomes for metagenomic binning, comparative biology and taxonomic classification.</title>
        <authorList>
            <person name="Goeker M."/>
        </authorList>
    </citation>
    <scope>NUCLEOTIDE SEQUENCE [LARGE SCALE GENOMIC DNA]</scope>
    <source>
        <strain evidence="3 5">DSM 45479</strain>
        <strain evidence="2 4">DSM 45480</strain>
    </source>
</reference>
<dbReference type="OrthoDB" id="3698337at2"/>
<evidence type="ECO:0000313" key="5">
    <source>
        <dbReference type="Proteomes" id="UP000248714"/>
    </source>
</evidence>
<evidence type="ECO:0000313" key="3">
    <source>
        <dbReference type="EMBL" id="RAS68579.1"/>
    </source>
</evidence>
<evidence type="ECO:0000256" key="1">
    <source>
        <dbReference type="SAM" id="Phobius"/>
    </source>
</evidence>
<evidence type="ECO:0000313" key="2">
    <source>
        <dbReference type="EMBL" id="PWK90195.1"/>
    </source>
</evidence>
<gene>
    <name evidence="3" type="ORF">C8D87_102648</name>
    <name evidence="2" type="ORF">C8D88_101207</name>
</gene>
<keyword evidence="1" id="KW-0472">Membrane</keyword>
<comment type="caution">
    <text evidence="2">The sequence shown here is derived from an EMBL/GenBank/DDBJ whole genome shotgun (WGS) entry which is preliminary data.</text>
</comment>
<feature type="transmembrane region" description="Helical" evidence="1">
    <location>
        <begin position="12"/>
        <end position="36"/>
    </location>
</feature>
<evidence type="ECO:0008006" key="6">
    <source>
        <dbReference type="Google" id="ProtNLM"/>
    </source>
</evidence>
<name>A0A316ISS3_9PSEU</name>